<dbReference type="InterPro" id="IPR027417">
    <property type="entry name" value="P-loop_NTPase"/>
</dbReference>
<accession>A0A212LYX3</accession>
<keyword evidence="7" id="KW-0472">Membrane</keyword>
<evidence type="ECO:0000256" key="4">
    <source>
        <dbReference type="ARBA" id="ARBA00022741"/>
    </source>
</evidence>
<keyword evidence="6" id="KW-1278">Translocase</keyword>
<keyword evidence="4" id="KW-0547">Nucleotide-binding</keyword>
<proteinExistence type="predicted"/>
<dbReference type="GO" id="GO:0005524">
    <property type="term" value="F:ATP binding"/>
    <property type="evidence" value="ECO:0007669"/>
    <property type="project" value="UniProtKB-KW"/>
</dbReference>
<feature type="domain" description="ABC transporter" evidence="8">
    <location>
        <begin position="16"/>
        <end position="246"/>
    </location>
</feature>
<keyword evidence="3" id="KW-1003">Cell membrane</keyword>
<evidence type="ECO:0000256" key="7">
    <source>
        <dbReference type="ARBA" id="ARBA00023136"/>
    </source>
</evidence>
<evidence type="ECO:0000256" key="1">
    <source>
        <dbReference type="ARBA" id="ARBA00004236"/>
    </source>
</evidence>
<reference evidence="9" key="1">
    <citation type="submission" date="2016-08" db="EMBL/GenBank/DDBJ databases">
        <authorList>
            <person name="Seilhamer J.J."/>
        </authorList>
    </citation>
    <scope>NUCLEOTIDE SEQUENCE</scope>
    <source>
        <strain evidence="9">86</strain>
    </source>
</reference>
<dbReference type="GO" id="GO:0005886">
    <property type="term" value="C:plasma membrane"/>
    <property type="evidence" value="ECO:0007669"/>
    <property type="project" value="UniProtKB-SubCell"/>
</dbReference>
<comment type="subcellular location">
    <subcellularLocation>
        <location evidence="1">Cell membrane</location>
    </subcellularLocation>
</comment>
<name>A0A212LYX3_9FIRM</name>
<evidence type="ECO:0000256" key="2">
    <source>
        <dbReference type="ARBA" id="ARBA00022448"/>
    </source>
</evidence>
<dbReference type="PROSITE" id="PS50893">
    <property type="entry name" value="ABC_TRANSPORTER_2"/>
    <property type="match status" value="1"/>
</dbReference>
<dbReference type="FunFam" id="3.40.50.300:FF:000589">
    <property type="entry name" value="ABC transporter, ATP-binding subunit"/>
    <property type="match status" value="1"/>
</dbReference>
<dbReference type="SUPFAM" id="SSF52540">
    <property type="entry name" value="P-loop containing nucleoside triphosphate hydrolases"/>
    <property type="match status" value="1"/>
</dbReference>
<dbReference type="InterPro" id="IPR003439">
    <property type="entry name" value="ABC_transporter-like_ATP-bd"/>
</dbReference>
<evidence type="ECO:0000259" key="8">
    <source>
        <dbReference type="PROSITE" id="PS50893"/>
    </source>
</evidence>
<dbReference type="InterPro" id="IPR017871">
    <property type="entry name" value="ABC_transporter-like_CS"/>
</dbReference>
<evidence type="ECO:0000256" key="3">
    <source>
        <dbReference type="ARBA" id="ARBA00022475"/>
    </source>
</evidence>
<gene>
    <name evidence="9" type="ORF">KL86SPO_50461</name>
</gene>
<organism evidence="9">
    <name type="scientific">uncultured Sporomusa sp</name>
    <dbReference type="NCBI Taxonomy" id="307249"/>
    <lineage>
        <taxon>Bacteria</taxon>
        <taxon>Bacillati</taxon>
        <taxon>Bacillota</taxon>
        <taxon>Negativicutes</taxon>
        <taxon>Selenomonadales</taxon>
        <taxon>Sporomusaceae</taxon>
        <taxon>Sporomusa</taxon>
        <taxon>environmental samples</taxon>
    </lineage>
</organism>
<dbReference type="InterPro" id="IPR050763">
    <property type="entry name" value="ABC_transporter_ATP-binding"/>
</dbReference>
<sequence length="293" mass="32817">MLKKYNINVLGEVVMIAIEGLVKKFGERTAVDNLNLTIEQGETFGLLGPNGAGKTTTIRILTMLTRPTAGAVTINGWRLPHDEIAIKSVIGVVPQHFNLDSDLTARENLDLHGRLHHLPCGEREARREELLEYVELRDRGNDMVNTFSGGMKRRLMIARALLHKPKVLFLDEPTVGLDPQVRRRLWDLIRHLNADGLTVLLTTHYIEEAQNLCRRVAIMEKGRLIALNSPTALCERLGNYVVEWAESEGTQYRFFSSRTDAAAFAGTLAVNATLRHTSLEDVFVELTGRRVSG</sequence>
<keyword evidence="5" id="KW-0067">ATP-binding</keyword>
<evidence type="ECO:0000313" key="9">
    <source>
        <dbReference type="EMBL" id="SCM82690.1"/>
    </source>
</evidence>
<dbReference type="InterPro" id="IPR003593">
    <property type="entry name" value="AAA+_ATPase"/>
</dbReference>
<dbReference type="Pfam" id="PF00005">
    <property type="entry name" value="ABC_tran"/>
    <property type="match status" value="1"/>
</dbReference>
<dbReference type="GO" id="GO:0016887">
    <property type="term" value="F:ATP hydrolysis activity"/>
    <property type="evidence" value="ECO:0007669"/>
    <property type="project" value="InterPro"/>
</dbReference>
<dbReference type="PANTHER" id="PTHR42711">
    <property type="entry name" value="ABC TRANSPORTER ATP-BINDING PROTEIN"/>
    <property type="match status" value="1"/>
</dbReference>
<evidence type="ECO:0000256" key="5">
    <source>
        <dbReference type="ARBA" id="ARBA00022840"/>
    </source>
</evidence>
<dbReference type="PANTHER" id="PTHR42711:SF18">
    <property type="entry name" value="ABC TRANSPORTER, ATP-BINDING PROTEIN"/>
    <property type="match status" value="1"/>
</dbReference>
<dbReference type="Gene3D" id="3.40.50.300">
    <property type="entry name" value="P-loop containing nucleotide triphosphate hydrolases"/>
    <property type="match status" value="1"/>
</dbReference>
<dbReference type="AlphaFoldDB" id="A0A212LYX3"/>
<dbReference type="PROSITE" id="PS00211">
    <property type="entry name" value="ABC_TRANSPORTER_1"/>
    <property type="match status" value="1"/>
</dbReference>
<evidence type="ECO:0000256" key="6">
    <source>
        <dbReference type="ARBA" id="ARBA00022967"/>
    </source>
</evidence>
<keyword evidence="2" id="KW-0813">Transport</keyword>
<protein>
    <submittedName>
        <fullName evidence="9">ABC-type multidrug transport system, ATPase component</fullName>
    </submittedName>
</protein>
<dbReference type="SMART" id="SM00382">
    <property type="entry name" value="AAA"/>
    <property type="match status" value="1"/>
</dbReference>
<dbReference type="EMBL" id="FMJE01000005">
    <property type="protein sequence ID" value="SCM82690.1"/>
    <property type="molecule type" value="Genomic_DNA"/>
</dbReference>